<sequence>MSAPFRQLRGPEKSRLQRYTTEVDDLLLDNRPEDEDQHLFLRDAREDAFTIVLDHGKKALDTLQAAIDDETSKTGTEQLLQNITATIPNRHTPTNRTASLLSEDLGPLPQNPTYSAPQPNQTNEGLFQSPANYNRGLFQPTNERSGGLFQLPTNEGDNLFQLPPIKMLRFNGNRADWASFWDMFNVGVHSRMMPRIEKYTRLLSLLYGEAEQLVKGYPYSAEAFPPCH</sequence>
<reference evidence="2" key="1">
    <citation type="submission" date="2022-01" db="EMBL/GenBank/DDBJ databases">
        <title>Genome Sequence Resource for Two Populations of Ditylenchus destructor, the Migratory Endoparasitic Phytonematode.</title>
        <authorList>
            <person name="Zhang H."/>
            <person name="Lin R."/>
            <person name="Xie B."/>
        </authorList>
    </citation>
    <scope>NUCLEOTIDE SEQUENCE</scope>
    <source>
        <strain evidence="2">BazhouSP</strain>
    </source>
</reference>
<proteinExistence type="predicted"/>
<dbReference type="AlphaFoldDB" id="A0AAD4MIC0"/>
<dbReference type="EMBL" id="JAKKPZ010000645">
    <property type="protein sequence ID" value="KAI1693328.1"/>
    <property type="molecule type" value="Genomic_DNA"/>
</dbReference>
<gene>
    <name evidence="2" type="ORF">DdX_20732</name>
</gene>
<dbReference type="InterPro" id="IPR005312">
    <property type="entry name" value="DUF1759"/>
</dbReference>
<feature type="compositionally biased region" description="Polar residues" evidence="1">
    <location>
        <begin position="88"/>
        <end position="100"/>
    </location>
</feature>
<comment type="caution">
    <text evidence="2">The sequence shown here is derived from an EMBL/GenBank/DDBJ whole genome shotgun (WGS) entry which is preliminary data.</text>
</comment>
<name>A0AAD4MIC0_9BILA</name>
<keyword evidence="3" id="KW-1185">Reference proteome</keyword>
<feature type="region of interest" description="Disordered" evidence="1">
    <location>
        <begin position="88"/>
        <end position="130"/>
    </location>
</feature>
<evidence type="ECO:0000256" key="1">
    <source>
        <dbReference type="SAM" id="MobiDB-lite"/>
    </source>
</evidence>
<accession>A0AAD4MIC0</accession>
<dbReference type="Pfam" id="PF03564">
    <property type="entry name" value="DUF1759"/>
    <property type="match status" value="1"/>
</dbReference>
<evidence type="ECO:0000313" key="2">
    <source>
        <dbReference type="EMBL" id="KAI1693328.1"/>
    </source>
</evidence>
<evidence type="ECO:0000313" key="3">
    <source>
        <dbReference type="Proteomes" id="UP001201812"/>
    </source>
</evidence>
<dbReference type="Proteomes" id="UP001201812">
    <property type="component" value="Unassembled WGS sequence"/>
</dbReference>
<protein>
    <submittedName>
        <fullName evidence="2">Gag protein</fullName>
    </submittedName>
</protein>
<organism evidence="2 3">
    <name type="scientific">Ditylenchus destructor</name>
    <dbReference type="NCBI Taxonomy" id="166010"/>
    <lineage>
        <taxon>Eukaryota</taxon>
        <taxon>Metazoa</taxon>
        <taxon>Ecdysozoa</taxon>
        <taxon>Nematoda</taxon>
        <taxon>Chromadorea</taxon>
        <taxon>Rhabditida</taxon>
        <taxon>Tylenchina</taxon>
        <taxon>Tylenchomorpha</taxon>
        <taxon>Sphaerularioidea</taxon>
        <taxon>Anguinidae</taxon>
        <taxon>Anguininae</taxon>
        <taxon>Ditylenchus</taxon>
    </lineage>
</organism>
<feature type="compositionally biased region" description="Polar residues" evidence="1">
    <location>
        <begin position="111"/>
        <end position="130"/>
    </location>
</feature>